<protein>
    <recommendedName>
        <fullName evidence="2">DUF11 domain-containing protein</fullName>
    </recommendedName>
</protein>
<evidence type="ECO:0000256" key="1">
    <source>
        <dbReference type="SAM" id="SignalP"/>
    </source>
</evidence>
<sequence length="163" mass="17257">MGGSICWREMMTQSALMVVSLMAVLAQAQAQVTTADVQISNISMTEVSSTAYRCDISVFNHHDDDAREVTLHVLLPLEMRVKTAAKGCQLGFAFGKKSGPHGSMLCKLGSMGVGATKSVSITAETLPSAAGYQKSCAAFVWNALPDEDHSNNFKQAIAGATAQ</sequence>
<feature type="domain" description="DUF11" evidence="2">
    <location>
        <begin position="51"/>
        <end position="156"/>
    </location>
</feature>
<reference evidence="3 4" key="1">
    <citation type="submission" date="2020-08" db="EMBL/GenBank/DDBJ databases">
        <title>Genomic Encyclopedia of Type Strains, Phase IV (KMG-IV): sequencing the most valuable type-strain genomes for metagenomic binning, comparative biology and taxonomic classification.</title>
        <authorList>
            <person name="Goeker M."/>
        </authorList>
    </citation>
    <scope>NUCLEOTIDE SEQUENCE [LARGE SCALE GENOMIC DNA]</scope>
    <source>
        <strain evidence="3 4">DSM 27165</strain>
    </source>
</reference>
<accession>A0A840MR09</accession>
<keyword evidence="1" id="KW-0732">Signal</keyword>
<dbReference type="InterPro" id="IPR001434">
    <property type="entry name" value="OmcB-like_DUF11"/>
</dbReference>
<dbReference type="AlphaFoldDB" id="A0A840MR09"/>
<keyword evidence="4" id="KW-1185">Reference proteome</keyword>
<organism evidence="3 4">
    <name type="scientific">Chitinivorax tropicus</name>
    <dbReference type="NCBI Taxonomy" id="714531"/>
    <lineage>
        <taxon>Bacteria</taxon>
        <taxon>Pseudomonadati</taxon>
        <taxon>Pseudomonadota</taxon>
        <taxon>Betaproteobacteria</taxon>
        <taxon>Chitinivorax</taxon>
    </lineage>
</organism>
<evidence type="ECO:0000313" key="3">
    <source>
        <dbReference type="EMBL" id="MBB5019519.1"/>
    </source>
</evidence>
<feature type="signal peptide" evidence="1">
    <location>
        <begin position="1"/>
        <end position="30"/>
    </location>
</feature>
<name>A0A840MR09_9PROT</name>
<proteinExistence type="predicted"/>
<comment type="caution">
    <text evidence="3">The sequence shown here is derived from an EMBL/GenBank/DDBJ whole genome shotgun (WGS) entry which is preliminary data.</text>
</comment>
<evidence type="ECO:0000259" key="2">
    <source>
        <dbReference type="Pfam" id="PF01345"/>
    </source>
</evidence>
<dbReference type="EMBL" id="JACHHY010000017">
    <property type="protein sequence ID" value="MBB5019519.1"/>
    <property type="molecule type" value="Genomic_DNA"/>
</dbReference>
<dbReference type="RefSeq" id="WP_184040517.1">
    <property type="nucleotide sequence ID" value="NZ_JACHHY010000017.1"/>
</dbReference>
<gene>
    <name evidence="3" type="ORF">HNQ59_002821</name>
</gene>
<feature type="chain" id="PRO_5032653264" description="DUF11 domain-containing protein" evidence="1">
    <location>
        <begin position="31"/>
        <end position="163"/>
    </location>
</feature>
<evidence type="ECO:0000313" key="4">
    <source>
        <dbReference type="Proteomes" id="UP000575898"/>
    </source>
</evidence>
<dbReference type="Pfam" id="PF01345">
    <property type="entry name" value="DUF11"/>
    <property type="match status" value="1"/>
</dbReference>
<dbReference type="Proteomes" id="UP000575898">
    <property type="component" value="Unassembled WGS sequence"/>
</dbReference>